<feature type="domain" description="Helicase-associated" evidence="2">
    <location>
        <begin position="104"/>
        <end position="184"/>
    </location>
</feature>
<feature type="region of interest" description="Disordered" evidence="1">
    <location>
        <begin position="605"/>
        <end position="678"/>
    </location>
</feature>
<dbReference type="InterPro" id="IPR005114">
    <property type="entry name" value="Helicase_assoc"/>
</dbReference>
<evidence type="ECO:0000256" key="1">
    <source>
        <dbReference type="SAM" id="MobiDB-lite"/>
    </source>
</evidence>
<keyword evidence="4" id="KW-1185">Reference proteome</keyword>
<dbReference type="AlphaFoldDB" id="A0AAV0T2H1"/>
<feature type="compositionally biased region" description="Acidic residues" evidence="1">
    <location>
        <begin position="632"/>
        <end position="664"/>
    </location>
</feature>
<reference evidence="3" key="1">
    <citation type="submission" date="2022-12" db="EMBL/GenBank/DDBJ databases">
        <authorList>
            <person name="Webb A."/>
        </authorList>
    </citation>
    <scope>NUCLEOTIDE SEQUENCE</scope>
    <source>
        <strain evidence="3">Hp1</strain>
    </source>
</reference>
<evidence type="ECO:0000259" key="2">
    <source>
        <dbReference type="Pfam" id="PF03457"/>
    </source>
</evidence>
<evidence type="ECO:0000313" key="4">
    <source>
        <dbReference type="Proteomes" id="UP001162031"/>
    </source>
</evidence>
<dbReference type="PANTHER" id="PTHR37066">
    <property type="entry name" value="HELICASE-ASSOCIATED"/>
    <property type="match status" value="1"/>
</dbReference>
<organism evidence="3 4">
    <name type="scientific">Hyaloperonospora brassicae</name>
    <name type="common">Brassica downy mildew</name>
    <name type="synonym">Peronospora brassicae</name>
    <dbReference type="NCBI Taxonomy" id="162125"/>
    <lineage>
        <taxon>Eukaryota</taxon>
        <taxon>Sar</taxon>
        <taxon>Stramenopiles</taxon>
        <taxon>Oomycota</taxon>
        <taxon>Peronosporomycetes</taxon>
        <taxon>Peronosporales</taxon>
        <taxon>Peronosporaceae</taxon>
        <taxon>Hyaloperonospora</taxon>
    </lineage>
</organism>
<proteinExistence type="predicted"/>
<comment type="caution">
    <text evidence="3">The sequence shown here is derived from an EMBL/GenBank/DDBJ whole genome shotgun (WGS) entry which is preliminary data.</text>
</comment>
<gene>
    <name evidence="3" type="ORF">HBR001_LOCUS612</name>
</gene>
<sequence>MLQSIGFPFADWRTYVWEQQLVPALRVFRAREGHLFVRQDFQVPHDDEQWPRAAWGVNLGSLCQVLRREASVTRRRDDRTDRLAADRRDVLNAMGFIWSDTQWKWETQFLTALANYHALYGHCDVHHTFRVPADDSDETAAAFWPSATAGYRLGYIVAKVRASVHDDEQALTPEQVADLDKLGFFHGNQSTVVWQNAVLPALGLYPRQYNGATSIPLDFVVPIDDAWPEKAQGMKLGYIVASIQLKYVFQAEVRDHRQELKEMGYMWKALVGKWAKEFVPALRWYRQTFGHCDVPSWYVLPTTDAVQPKTLRGYQLGKQVVRVRRSGRDNADVADVVVDLDALGFKFSAFESNFVDRVLPALEVYAETYGDTHVPQGFIVPSEHTWPQPSWGTKLGHTVRSIRNRRQHAQQVENYRERLENLGFVWSIYKSTAATKRDIVDPCVAIYKEEHGNEAEIPRSFVVPADDQRYPEVARSFELGAWLDQYNKRTNGLLPIQMQEGRKRAVAARHWSAERKLTPHAEQYWKDVLLCSFQVYAKLHGSCKGMDGSFVVPNEDAYPQSARGLNLGLRLRHLRHGIRYTKEIAKYRHELLDLGVLLDEDAGPLESKSDECTSREDDGRENDPSSGQDDHNDGDDFSDEGGHDDDAEDFDDVDEEEESEEDGDGIAGGAQSREAHMS</sequence>
<evidence type="ECO:0000313" key="3">
    <source>
        <dbReference type="EMBL" id="CAI5711188.1"/>
    </source>
</evidence>
<dbReference type="Proteomes" id="UP001162031">
    <property type="component" value="Unassembled WGS sequence"/>
</dbReference>
<feature type="compositionally biased region" description="Basic and acidic residues" evidence="1">
    <location>
        <begin position="607"/>
        <end position="631"/>
    </location>
</feature>
<dbReference type="EMBL" id="CANTFL010000080">
    <property type="protein sequence ID" value="CAI5711188.1"/>
    <property type="molecule type" value="Genomic_DNA"/>
</dbReference>
<protein>
    <recommendedName>
        <fullName evidence="2">Helicase-associated domain-containing protein</fullName>
    </recommendedName>
</protein>
<dbReference type="PANTHER" id="PTHR37066:SF1">
    <property type="entry name" value="LNS2_PITP DOMAIN-CONTAINING PROTEIN"/>
    <property type="match status" value="1"/>
</dbReference>
<dbReference type="Pfam" id="PF03457">
    <property type="entry name" value="HA"/>
    <property type="match status" value="1"/>
</dbReference>
<name>A0AAV0T2H1_HYABA</name>
<accession>A0AAV0T2H1</accession>